<keyword evidence="6" id="KW-0949">S-adenosyl-L-methionine</keyword>
<reference evidence="11" key="1">
    <citation type="submission" date="2021-01" db="UniProtKB">
        <authorList>
            <consortium name="EnsemblMetazoa"/>
        </authorList>
    </citation>
    <scope>IDENTIFICATION</scope>
</reference>
<dbReference type="Gene3D" id="3.40.1280.10">
    <property type="match status" value="1"/>
</dbReference>
<protein>
    <recommendedName>
        <fullName evidence="9">rRNA methyltransferase 1, mitochondrial</fullName>
    </recommendedName>
</protein>
<dbReference type="GO" id="GO:0016435">
    <property type="term" value="F:rRNA (guanine) methyltransferase activity"/>
    <property type="evidence" value="ECO:0007669"/>
    <property type="project" value="TreeGrafter"/>
</dbReference>
<feature type="domain" description="RNA 2-O ribose methyltransferase substrate binding" evidence="10">
    <location>
        <begin position="10"/>
        <end position="91"/>
    </location>
</feature>
<evidence type="ECO:0000256" key="3">
    <source>
        <dbReference type="ARBA" id="ARBA00022552"/>
    </source>
</evidence>
<evidence type="ECO:0000259" key="10">
    <source>
        <dbReference type="SMART" id="SM00967"/>
    </source>
</evidence>
<proteinExistence type="inferred from homology"/>
<dbReference type="InterPro" id="IPR029064">
    <property type="entry name" value="Ribosomal_eL30-like_sf"/>
</dbReference>
<keyword evidence="3" id="KW-0698">rRNA processing</keyword>
<evidence type="ECO:0000256" key="6">
    <source>
        <dbReference type="ARBA" id="ARBA00022691"/>
    </source>
</evidence>
<dbReference type="GO" id="GO:0003723">
    <property type="term" value="F:RNA binding"/>
    <property type="evidence" value="ECO:0007669"/>
    <property type="project" value="InterPro"/>
</dbReference>
<evidence type="ECO:0000256" key="4">
    <source>
        <dbReference type="ARBA" id="ARBA00022603"/>
    </source>
</evidence>
<dbReference type="InterPro" id="IPR001537">
    <property type="entry name" value="SpoU_MeTrfase"/>
</dbReference>
<dbReference type="GeneID" id="136802469"/>
<dbReference type="PANTHER" id="PTHR46103">
    <property type="entry name" value="RRNA METHYLTRANSFERASE 1, MITOCHONDRIAL"/>
    <property type="match status" value="1"/>
</dbReference>
<dbReference type="SUPFAM" id="SSF55315">
    <property type="entry name" value="L30e-like"/>
    <property type="match status" value="1"/>
</dbReference>
<dbReference type="InterPro" id="IPR013123">
    <property type="entry name" value="SpoU_subst-bd"/>
</dbReference>
<evidence type="ECO:0000313" key="11">
    <source>
        <dbReference type="EnsemblMetazoa" id="CLYHEMP024062.2"/>
    </source>
</evidence>
<dbReference type="SUPFAM" id="SSF75217">
    <property type="entry name" value="alpha/beta knot"/>
    <property type="match status" value="1"/>
</dbReference>
<dbReference type="Gene3D" id="3.30.1330.30">
    <property type="match status" value="1"/>
</dbReference>
<keyword evidence="7" id="KW-0809">Transit peptide</keyword>
<comment type="subcellular location">
    <subcellularLocation>
        <location evidence="1">Mitochondrion</location>
    </subcellularLocation>
</comment>
<dbReference type="NCBIfam" id="TIGR00186">
    <property type="entry name" value="rRNA_methyl_3"/>
    <property type="match status" value="1"/>
</dbReference>
<keyword evidence="8" id="KW-0496">Mitochondrion</keyword>
<dbReference type="InterPro" id="IPR029026">
    <property type="entry name" value="tRNA_m1G_MTases_N"/>
</dbReference>
<dbReference type="Proteomes" id="UP000594262">
    <property type="component" value="Unplaced"/>
</dbReference>
<keyword evidence="4" id="KW-0489">Methyltransferase</keyword>
<evidence type="ECO:0000313" key="12">
    <source>
        <dbReference type="Proteomes" id="UP000594262"/>
    </source>
</evidence>
<evidence type="ECO:0000256" key="5">
    <source>
        <dbReference type="ARBA" id="ARBA00022679"/>
    </source>
</evidence>
<dbReference type="EnsemblMetazoa" id="CLYHEMT024062.2">
    <property type="protein sequence ID" value="CLYHEMP024062.2"/>
    <property type="gene ID" value="CLYHEMG024062"/>
</dbReference>
<dbReference type="CDD" id="cd18105">
    <property type="entry name" value="SpoU-like_MRM1"/>
    <property type="match status" value="1"/>
</dbReference>
<evidence type="ECO:0000256" key="9">
    <source>
        <dbReference type="ARBA" id="ARBA00034881"/>
    </source>
</evidence>
<dbReference type="OrthoDB" id="270651at2759"/>
<dbReference type="InterPro" id="IPR047182">
    <property type="entry name" value="MRM1"/>
</dbReference>
<name>A0A7M5XJS4_9CNID</name>
<keyword evidence="12" id="KW-1185">Reference proteome</keyword>
<sequence>MLIKKVRKEHLYGVAPCLSAILSMRRKIYKAYVNEKFQKQLPARQDFVKVMEEMRSKDIKVVYKSKDLMNRISGNQLHQSIILSTSTLNYKQLTKKEIKPSSDKSFWLALDRVQDPMNLGAIIRTASYFGVEKLIVTEKNSCALSPVVSKASSGAMEWNPVHATPSMKNFLKTAVSNGFMIYGTQCSDKDSESRIINCQAVRLDKPCILVLGNEGSGLDEETESMCHHLINIQSSANTPNTLDSLNVSVAAGILLHALSSNRKIGAENPV</sequence>
<dbReference type="Pfam" id="PF08032">
    <property type="entry name" value="SpoU_sub_bind"/>
    <property type="match status" value="1"/>
</dbReference>
<evidence type="ECO:0000256" key="1">
    <source>
        <dbReference type="ARBA" id="ARBA00004173"/>
    </source>
</evidence>
<dbReference type="AlphaFoldDB" id="A0A7M5XJS4"/>
<dbReference type="PANTHER" id="PTHR46103:SF1">
    <property type="entry name" value="RRNA METHYLTRANSFERASE 1, MITOCHONDRIAL"/>
    <property type="match status" value="1"/>
</dbReference>
<dbReference type="GO" id="GO:0005739">
    <property type="term" value="C:mitochondrion"/>
    <property type="evidence" value="ECO:0007669"/>
    <property type="project" value="UniProtKB-SubCell"/>
</dbReference>
<evidence type="ECO:0000256" key="2">
    <source>
        <dbReference type="ARBA" id="ARBA00007228"/>
    </source>
</evidence>
<dbReference type="SMART" id="SM00967">
    <property type="entry name" value="SpoU_sub_bind"/>
    <property type="match status" value="1"/>
</dbReference>
<dbReference type="InterPro" id="IPR047261">
    <property type="entry name" value="MRM1_MeTrfase_dom"/>
</dbReference>
<evidence type="ECO:0000256" key="8">
    <source>
        <dbReference type="ARBA" id="ARBA00023128"/>
    </source>
</evidence>
<accession>A0A7M5XJS4</accession>
<dbReference type="InterPro" id="IPR029028">
    <property type="entry name" value="Alpha/beta_knot_MTases"/>
</dbReference>
<dbReference type="RefSeq" id="XP_066915301.1">
    <property type="nucleotide sequence ID" value="XM_067059200.1"/>
</dbReference>
<comment type="similarity">
    <text evidence="2">Belongs to the class IV-like SAM-binding methyltransferase superfamily. RNA methyltransferase TrmH family.</text>
</comment>
<keyword evidence="5" id="KW-0808">Transferase</keyword>
<organism evidence="11 12">
    <name type="scientific">Clytia hemisphaerica</name>
    <dbReference type="NCBI Taxonomy" id="252671"/>
    <lineage>
        <taxon>Eukaryota</taxon>
        <taxon>Metazoa</taxon>
        <taxon>Cnidaria</taxon>
        <taxon>Hydrozoa</taxon>
        <taxon>Hydroidolina</taxon>
        <taxon>Leptothecata</taxon>
        <taxon>Obeliida</taxon>
        <taxon>Clytiidae</taxon>
        <taxon>Clytia</taxon>
    </lineage>
</organism>
<evidence type="ECO:0000256" key="7">
    <source>
        <dbReference type="ARBA" id="ARBA00022946"/>
    </source>
</evidence>
<dbReference type="Pfam" id="PF00588">
    <property type="entry name" value="SpoU_methylase"/>
    <property type="match status" value="1"/>
</dbReference>
<dbReference type="InterPro" id="IPR004441">
    <property type="entry name" value="rRNA_MeTrfase_TrmH"/>
</dbReference>